<comment type="caution">
    <text evidence="2">The sequence shown here is derived from an EMBL/GenBank/DDBJ whole genome shotgun (WGS) entry which is preliminary data.</text>
</comment>
<sequence length="228" mass="26483">MLFKPPPIKKSAPKPRKRVAASKGPLKDTKGNIRLFRTIELKGKNKTLARWKRIVDKMAVHKQLYLSNSLPTSGKNQQKRWKQFKSTVVSKSRMQQLRKVNTYFNNWPYRLDKENWGKQEYWASPPEFVKKSGDCEDYAIAKYYALRELGLSASSMRIVALMDNIRRLGHAVLVVYLNGDAWVLDNQTKLVLSHSKFSHYVPQFSVNETNRWAHIPVKKNQPASKPKK</sequence>
<dbReference type="SUPFAM" id="SSF54001">
    <property type="entry name" value="Cysteine proteinases"/>
    <property type="match status" value="1"/>
</dbReference>
<dbReference type="OrthoDB" id="5401788at2"/>
<keyword evidence="3" id="KW-1185">Reference proteome</keyword>
<dbReference type="InterPro" id="IPR010319">
    <property type="entry name" value="Transglutaminase-like_Cys_pept"/>
</dbReference>
<evidence type="ECO:0000313" key="2">
    <source>
        <dbReference type="EMBL" id="OBQ54570.1"/>
    </source>
</evidence>
<name>A0A1B7XGD2_9BACT</name>
<organism evidence="2 3">
    <name type="scientific">Halodesulfovibrio spirochaetisodalis</name>
    <dbReference type="NCBI Taxonomy" id="1560234"/>
    <lineage>
        <taxon>Bacteria</taxon>
        <taxon>Pseudomonadati</taxon>
        <taxon>Thermodesulfobacteriota</taxon>
        <taxon>Desulfovibrionia</taxon>
        <taxon>Desulfovibrionales</taxon>
        <taxon>Desulfovibrionaceae</taxon>
        <taxon>Halodesulfovibrio</taxon>
    </lineage>
</organism>
<dbReference type="STRING" id="1560234.SP90_05650"/>
<evidence type="ECO:0000256" key="1">
    <source>
        <dbReference type="SAM" id="MobiDB-lite"/>
    </source>
</evidence>
<dbReference type="AlphaFoldDB" id="A0A1B7XGD2"/>
<gene>
    <name evidence="2" type="ORF">SP90_05650</name>
</gene>
<proteinExistence type="predicted"/>
<feature type="compositionally biased region" description="Basic residues" evidence="1">
    <location>
        <begin position="11"/>
        <end position="20"/>
    </location>
</feature>
<evidence type="ECO:0008006" key="4">
    <source>
        <dbReference type="Google" id="ProtNLM"/>
    </source>
</evidence>
<dbReference type="InterPro" id="IPR038765">
    <property type="entry name" value="Papain-like_cys_pep_sf"/>
</dbReference>
<dbReference type="Gene3D" id="3.10.620.30">
    <property type="match status" value="1"/>
</dbReference>
<dbReference type="PATRIC" id="fig|1560234.3.peg.3108"/>
<accession>A0A1B7XGD2</accession>
<dbReference type="Proteomes" id="UP000091979">
    <property type="component" value="Unassembled WGS sequence"/>
</dbReference>
<dbReference type="EMBL" id="JXMS01000007">
    <property type="protein sequence ID" value="OBQ54570.1"/>
    <property type="molecule type" value="Genomic_DNA"/>
</dbReference>
<feature type="region of interest" description="Disordered" evidence="1">
    <location>
        <begin position="1"/>
        <end position="27"/>
    </location>
</feature>
<dbReference type="PANTHER" id="PTHR39327:SF1">
    <property type="entry name" value="BLR5470 PROTEIN"/>
    <property type="match status" value="1"/>
</dbReference>
<dbReference type="PANTHER" id="PTHR39327">
    <property type="match status" value="1"/>
</dbReference>
<evidence type="ECO:0000313" key="3">
    <source>
        <dbReference type="Proteomes" id="UP000091979"/>
    </source>
</evidence>
<dbReference type="Pfam" id="PF06035">
    <property type="entry name" value="Peptidase_C93"/>
    <property type="match status" value="1"/>
</dbReference>
<reference evidence="2 3" key="1">
    <citation type="submission" date="2015-01" db="EMBL/GenBank/DDBJ databases">
        <title>Desulfovibrio sp. JC271 draft genome sequence.</title>
        <authorList>
            <person name="Shivani Y."/>
            <person name="Subhash Y."/>
            <person name="Sasikala C."/>
            <person name="Ramana C.V."/>
        </authorList>
    </citation>
    <scope>NUCLEOTIDE SEQUENCE [LARGE SCALE GENOMIC DNA]</scope>
    <source>
        <strain evidence="2 3">JC271</strain>
    </source>
</reference>
<protein>
    <recommendedName>
        <fullName evidence="4">Transglutaminase</fullName>
    </recommendedName>
</protein>